<evidence type="ECO:0000313" key="1">
    <source>
        <dbReference type="EMBL" id="SIN87842.1"/>
    </source>
</evidence>
<dbReference type="RefSeq" id="WP_022524165.1">
    <property type="nucleotide sequence ID" value="NZ_BJOI01000080.1"/>
</dbReference>
<accession>A0A1N6K3Y2</accession>
<evidence type="ECO:0000313" key="2">
    <source>
        <dbReference type="Proteomes" id="UP000185024"/>
    </source>
</evidence>
<gene>
    <name evidence="1" type="ORF">SAMN05878438_3776</name>
</gene>
<name>A0A1N6K3Y2_9GAMM</name>
<protein>
    <submittedName>
        <fullName evidence="1">Uncharacterized protein</fullName>
    </submittedName>
</protein>
<dbReference type="EMBL" id="FSQX01000002">
    <property type="protein sequence ID" value="SIN87842.1"/>
    <property type="molecule type" value="Genomic_DNA"/>
</dbReference>
<proteinExistence type="predicted"/>
<dbReference type="Proteomes" id="UP000185024">
    <property type="component" value="Unassembled WGS sequence"/>
</dbReference>
<sequence length="180" mass="20313">MRDTLLNDLINTLERHGCEIKVSIPTTRGRAERSSTDSDLGRRINTLRDEYGMTLAKIAELLTSKLNSKISVASVNAWTGGVTPRKVPYERVQGALEEIMEEHEAIEGGAWVAADEVKATVDRWMEVMTPRQIAVAADEAVTSIRSWHTGNHRVLRTKWNRVVPLVEQMREVIQKRHGET</sequence>
<dbReference type="GeneID" id="97278241"/>
<organism evidence="1 2">
    <name type="scientific">Vreelandella aquamarina</name>
    <dbReference type="NCBI Taxonomy" id="77097"/>
    <lineage>
        <taxon>Bacteria</taxon>
        <taxon>Pseudomonadati</taxon>
        <taxon>Pseudomonadota</taxon>
        <taxon>Gammaproteobacteria</taxon>
        <taxon>Oceanospirillales</taxon>
        <taxon>Halomonadaceae</taxon>
        <taxon>Vreelandella</taxon>
    </lineage>
</organism>
<dbReference type="AlphaFoldDB" id="A0A1N6K3Y2"/>
<reference evidence="1 2" key="1">
    <citation type="submission" date="2016-11" db="EMBL/GenBank/DDBJ databases">
        <authorList>
            <person name="Jaros S."/>
            <person name="Januszkiewicz K."/>
            <person name="Wedrychowicz H."/>
        </authorList>
    </citation>
    <scope>NUCLEOTIDE SEQUENCE [LARGE SCALE GENOMIC DNA]</scope>
    <source>
        <strain evidence="1 2">ACAM 239</strain>
    </source>
</reference>